<dbReference type="AlphaFoldDB" id="A0A150M8K0"/>
<protein>
    <recommendedName>
        <fullName evidence="7">ROK family transcriptional regulator</fullName>
    </recommendedName>
</protein>
<dbReference type="Gene3D" id="1.10.10.10">
    <property type="entry name" value="Winged helix-like DNA-binding domain superfamily/Winged helix DNA-binding domain"/>
    <property type="match status" value="1"/>
</dbReference>
<dbReference type="SUPFAM" id="SSF46785">
    <property type="entry name" value="Winged helix' DNA-binding domain"/>
    <property type="match status" value="1"/>
</dbReference>
<evidence type="ECO:0000313" key="6">
    <source>
        <dbReference type="Proteomes" id="UP000075683"/>
    </source>
</evidence>
<dbReference type="PATRIC" id="fig|301148.3.peg.2532"/>
<dbReference type="InterPro" id="IPR036390">
    <property type="entry name" value="WH_DNA-bd_sf"/>
</dbReference>
<dbReference type="EMBL" id="LQYT01000026">
    <property type="protein sequence ID" value="KYD20934.1"/>
    <property type="molecule type" value="Genomic_DNA"/>
</dbReference>
<dbReference type="SUPFAM" id="SSF53067">
    <property type="entry name" value="Actin-like ATPase domain"/>
    <property type="match status" value="1"/>
</dbReference>
<dbReference type="Pfam" id="PF13412">
    <property type="entry name" value="HTH_24"/>
    <property type="match status" value="1"/>
</dbReference>
<dbReference type="RefSeq" id="WP_061568428.1">
    <property type="nucleotide sequence ID" value="NZ_LQYT01000026.1"/>
</dbReference>
<proteinExistence type="inferred from homology"/>
<organism evidence="5 6">
    <name type="scientific">Caldibacillus debilis</name>
    <dbReference type="NCBI Taxonomy" id="301148"/>
    <lineage>
        <taxon>Bacteria</taxon>
        <taxon>Bacillati</taxon>
        <taxon>Bacillota</taxon>
        <taxon>Bacilli</taxon>
        <taxon>Bacillales</taxon>
        <taxon>Bacillaceae</taxon>
        <taxon>Caldibacillus</taxon>
    </lineage>
</organism>
<keyword evidence="4" id="KW-0238">DNA-binding</keyword>
<dbReference type="PANTHER" id="PTHR18964:SF149">
    <property type="entry name" value="BIFUNCTIONAL UDP-N-ACETYLGLUCOSAMINE 2-EPIMERASE_N-ACETYLMANNOSAMINE KINASE"/>
    <property type="match status" value="1"/>
</dbReference>
<dbReference type="PANTHER" id="PTHR18964">
    <property type="entry name" value="ROK (REPRESSOR, ORF, KINASE) FAMILY"/>
    <property type="match status" value="1"/>
</dbReference>
<evidence type="ECO:0000256" key="4">
    <source>
        <dbReference type="ARBA" id="ARBA00023125"/>
    </source>
</evidence>
<gene>
    <name evidence="5" type="ORF">B4135_1761</name>
</gene>
<dbReference type="InterPro" id="IPR000600">
    <property type="entry name" value="ROK"/>
</dbReference>
<dbReference type="InterPro" id="IPR011991">
    <property type="entry name" value="ArsR-like_HTH"/>
</dbReference>
<dbReference type="STRING" id="301148.B4135_1761"/>
<reference evidence="5 6" key="1">
    <citation type="submission" date="2016-01" db="EMBL/GenBank/DDBJ databases">
        <title>Draft Genome Sequences of Seven Thermophilic Sporeformers Isolated from Foods.</title>
        <authorList>
            <person name="Berendsen E.M."/>
            <person name="Wells-Bennik M.H."/>
            <person name="Krawcyk A.O."/>
            <person name="De Jong A."/>
            <person name="Holsappel S."/>
            <person name="Eijlander R.T."/>
            <person name="Kuipers O.P."/>
        </authorList>
    </citation>
    <scope>NUCLEOTIDE SEQUENCE [LARGE SCALE GENOMIC DNA]</scope>
    <source>
        <strain evidence="5 6">B4135</strain>
    </source>
</reference>
<dbReference type="Gene3D" id="3.30.420.40">
    <property type="match status" value="2"/>
</dbReference>
<name>A0A150M8K0_9BACI</name>
<sequence>MKESNKADAVMVKLMNRELIINELRRHPKQSRADLAKKTRLSKPAVSEIVKELIEEGIVFESGVGPSRGGKKPILLEYNARSNYVVGCFIENEMIFVALGDMNGEIVNMVKKEFTSPAEGQWVIDRIAEGVRSLLEAEKVDPRRVLGMAVGVSGIAGETENSITTSPTIHWNDIDLKRELSGRLHLDVVIENDVNLMTIGEFHKGQGKNINHFIYLFIGNGIGSGLFLNGQCYRGFHSAAGEIGFMMIGDENNKNSNLGVFEANFGRMGISERLKALHIPIERGDSILKAIQVHKKEEKVNQLLDEVLEHWAKAAINMISILDPQAVILAGELAYLDASSFERFKGMIEKYVPKMPEMKITRLGAMAGVYGAFHLALDHFHITGFKTKS</sequence>
<dbReference type="InterPro" id="IPR036388">
    <property type="entry name" value="WH-like_DNA-bd_sf"/>
</dbReference>
<keyword evidence="3" id="KW-0859">Xylose metabolism</keyword>
<evidence type="ECO:0000256" key="1">
    <source>
        <dbReference type="ARBA" id="ARBA00002486"/>
    </source>
</evidence>
<dbReference type="GO" id="GO:0003677">
    <property type="term" value="F:DNA binding"/>
    <property type="evidence" value="ECO:0007669"/>
    <property type="project" value="UniProtKB-KW"/>
</dbReference>
<evidence type="ECO:0008006" key="7">
    <source>
        <dbReference type="Google" id="ProtNLM"/>
    </source>
</evidence>
<dbReference type="CDD" id="cd23763">
    <property type="entry name" value="ASKHA_ATPase_ROK"/>
    <property type="match status" value="1"/>
</dbReference>
<comment type="caution">
    <text evidence="5">The sequence shown here is derived from an EMBL/GenBank/DDBJ whole genome shotgun (WGS) entry which is preliminary data.</text>
</comment>
<dbReference type="Proteomes" id="UP000075683">
    <property type="component" value="Unassembled WGS sequence"/>
</dbReference>
<dbReference type="OrthoDB" id="9796533at2"/>
<accession>A0A150M8K0</accession>
<dbReference type="InterPro" id="IPR043129">
    <property type="entry name" value="ATPase_NBD"/>
</dbReference>
<evidence type="ECO:0000256" key="3">
    <source>
        <dbReference type="ARBA" id="ARBA00022629"/>
    </source>
</evidence>
<dbReference type="Pfam" id="PF00480">
    <property type="entry name" value="ROK"/>
    <property type="match status" value="1"/>
</dbReference>
<dbReference type="GO" id="GO:0042732">
    <property type="term" value="P:D-xylose metabolic process"/>
    <property type="evidence" value="ECO:0007669"/>
    <property type="project" value="UniProtKB-KW"/>
</dbReference>
<comment type="function">
    <text evidence="1">Transcriptional repressor of xylose-utilizing enzymes.</text>
</comment>
<dbReference type="CDD" id="cd00090">
    <property type="entry name" value="HTH_ARSR"/>
    <property type="match status" value="1"/>
</dbReference>
<evidence type="ECO:0000256" key="2">
    <source>
        <dbReference type="ARBA" id="ARBA00006479"/>
    </source>
</evidence>
<keyword evidence="3" id="KW-0119">Carbohydrate metabolism</keyword>
<comment type="similarity">
    <text evidence="2">Belongs to the ROK (NagC/XylR) family.</text>
</comment>
<evidence type="ECO:0000313" key="5">
    <source>
        <dbReference type="EMBL" id="KYD20934.1"/>
    </source>
</evidence>